<reference evidence="1 2" key="1">
    <citation type="submission" date="2019-08" db="EMBL/GenBank/DDBJ databases">
        <title>Whole genome of Aphis craccivora.</title>
        <authorList>
            <person name="Voronova N.V."/>
            <person name="Shulinski R.S."/>
            <person name="Bandarenka Y.V."/>
            <person name="Zhorov D.G."/>
            <person name="Warner D."/>
        </authorList>
    </citation>
    <scope>NUCLEOTIDE SEQUENCE [LARGE SCALE GENOMIC DNA]</scope>
    <source>
        <strain evidence="1">180601</strain>
        <tissue evidence="1">Whole Body</tissue>
    </source>
</reference>
<organism evidence="1 2">
    <name type="scientific">Aphis craccivora</name>
    <name type="common">Cowpea aphid</name>
    <dbReference type="NCBI Taxonomy" id="307492"/>
    <lineage>
        <taxon>Eukaryota</taxon>
        <taxon>Metazoa</taxon>
        <taxon>Ecdysozoa</taxon>
        <taxon>Arthropoda</taxon>
        <taxon>Hexapoda</taxon>
        <taxon>Insecta</taxon>
        <taxon>Pterygota</taxon>
        <taxon>Neoptera</taxon>
        <taxon>Paraneoptera</taxon>
        <taxon>Hemiptera</taxon>
        <taxon>Sternorrhyncha</taxon>
        <taxon>Aphidomorpha</taxon>
        <taxon>Aphidoidea</taxon>
        <taxon>Aphididae</taxon>
        <taxon>Aphidini</taxon>
        <taxon>Aphis</taxon>
        <taxon>Aphis</taxon>
    </lineage>
</organism>
<dbReference type="PANTHER" id="PTHR45913">
    <property type="entry name" value="EPM2A-INTERACTING PROTEIN 1"/>
    <property type="match status" value="1"/>
</dbReference>
<dbReference type="PANTHER" id="PTHR45913:SF19">
    <property type="entry name" value="LOW QUALITY PROTEIN: ZINC FINGER BED DOMAIN-CONTAINING PROTEIN 5-LIKE"/>
    <property type="match status" value="1"/>
</dbReference>
<dbReference type="InterPro" id="IPR012337">
    <property type="entry name" value="RNaseH-like_sf"/>
</dbReference>
<dbReference type="AlphaFoldDB" id="A0A6G0VYN8"/>
<proteinExistence type="predicted"/>
<protein>
    <submittedName>
        <fullName evidence="1">Zinc finger BED domain-containing protein 5-like</fullName>
    </submittedName>
</protein>
<evidence type="ECO:0000313" key="1">
    <source>
        <dbReference type="EMBL" id="KAF0714321.1"/>
    </source>
</evidence>
<dbReference type="Proteomes" id="UP000478052">
    <property type="component" value="Unassembled WGS sequence"/>
</dbReference>
<keyword evidence="2" id="KW-1185">Reference proteome</keyword>
<accession>A0A6G0VYN8</accession>
<gene>
    <name evidence="1" type="ORF">FWK35_00038453</name>
</gene>
<name>A0A6G0VYN8_APHCR</name>
<sequence>MDRFVKKIKLSNDVDANVNDNNLNLEINIKQSTSISDTSLNLKVKRKYTDGYLCFGFTWNGDTDCPLPVCIVCGEKLSNEAMVPSKLKRHLTTKHPGESLKTRLYFERLLNSNKRAASSMIKRVTISDKALEASFKVAELIAKNMNSHVIGEKLIGPACLIMVETLLGKESKDVISKVPLSNNTISRRINEMANDINDIVLEKIKNQKLFSLQIDESTDRTSKAQLLGFCRFVDNSNIVEQFLFCKELKSTTTGKDIFDVVNIFFEKSGLSWNYCCGVCTDGAPSMTGKYKGFVTLAKIKNPAMIITHCFIHREALVAKTLGEKMLKVLNDVIKIVNYIKSRPLKTRIFETICKEMGSDHIHLLLHTEVRWLSRGQVFNRVIELKEELELFFEKENLPVYKNFFRSENWCYILAYLADVFKKLNDLNASMQGRQETIISSTNKIRGFKNKIVFWKSSIIKGDFSNFPTFSKLTIGKYNIKELQQLIIEHLTLLEEKIEHYFPSLTTSADWVVLPFDFTDNMNELDLTNEEKNEFIDMCSSSTIRILFNSQKSNIDSFWLNLASEYPSISRKAILLLLPFSTSYLCEQAFSALNNIKTSSRNRLKNVEPDLCLAVSTVSPRIEELCKKYQSQISH</sequence>
<dbReference type="OrthoDB" id="6607491at2759"/>
<evidence type="ECO:0000313" key="2">
    <source>
        <dbReference type="Proteomes" id="UP000478052"/>
    </source>
</evidence>
<comment type="caution">
    <text evidence="1">The sequence shown here is derived from an EMBL/GenBank/DDBJ whole genome shotgun (WGS) entry which is preliminary data.</text>
</comment>
<dbReference type="EMBL" id="VUJU01010448">
    <property type="protein sequence ID" value="KAF0714321.1"/>
    <property type="molecule type" value="Genomic_DNA"/>
</dbReference>
<dbReference type="SUPFAM" id="SSF53098">
    <property type="entry name" value="Ribonuclease H-like"/>
    <property type="match status" value="1"/>
</dbReference>